<feature type="non-terminal residue" evidence="1">
    <location>
        <position position="155"/>
    </location>
</feature>
<name>A0A9P5YIW2_9AGAR</name>
<comment type="caution">
    <text evidence="1">The sequence shown here is derived from an EMBL/GenBank/DDBJ whole genome shotgun (WGS) entry which is preliminary data.</text>
</comment>
<dbReference type="EMBL" id="MU150230">
    <property type="protein sequence ID" value="KAF9469439.1"/>
    <property type="molecule type" value="Genomic_DNA"/>
</dbReference>
<keyword evidence="2" id="KW-1185">Reference proteome</keyword>
<gene>
    <name evidence="1" type="ORF">BDZ94DRAFT_1150263</name>
</gene>
<dbReference type="Proteomes" id="UP000807353">
    <property type="component" value="Unassembled WGS sequence"/>
</dbReference>
<reference evidence="1" key="1">
    <citation type="submission" date="2020-11" db="EMBL/GenBank/DDBJ databases">
        <authorList>
            <consortium name="DOE Joint Genome Institute"/>
            <person name="Ahrendt S."/>
            <person name="Riley R."/>
            <person name="Andreopoulos W."/>
            <person name="Labutti K."/>
            <person name="Pangilinan J."/>
            <person name="Ruiz-Duenas F.J."/>
            <person name="Barrasa J.M."/>
            <person name="Sanchez-Garcia M."/>
            <person name="Camarero S."/>
            <person name="Miyauchi S."/>
            <person name="Serrano A."/>
            <person name="Linde D."/>
            <person name="Babiker R."/>
            <person name="Drula E."/>
            <person name="Ayuso-Fernandez I."/>
            <person name="Pacheco R."/>
            <person name="Padilla G."/>
            <person name="Ferreira P."/>
            <person name="Barriuso J."/>
            <person name="Kellner H."/>
            <person name="Castanera R."/>
            <person name="Alfaro M."/>
            <person name="Ramirez L."/>
            <person name="Pisabarro A.G."/>
            <person name="Kuo A."/>
            <person name="Tritt A."/>
            <person name="Lipzen A."/>
            <person name="He G."/>
            <person name="Yan M."/>
            <person name="Ng V."/>
            <person name="Cullen D."/>
            <person name="Martin F."/>
            <person name="Rosso M.-N."/>
            <person name="Henrissat B."/>
            <person name="Hibbett D."/>
            <person name="Martinez A.T."/>
            <person name="Grigoriev I.V."/>
        </authorList>
    </citation>
    <scope>NUCLEOTIDE SEQUENCE</scope>
    <source>
        <strain evidence="1">CBS 247.69</strain>
    </source>
</reference>
<dbReference type="AlphaFoldDB" id="A0A9P5YIW2"/>
<sequence>RLAQDDLPGVAQGWQDLCLISGGDIFTNEPCVNLAGGDGLNALLADADPCAQQDNADAMIAFAKSPGVTNTADLIANAIAYRQHPRNTMNILGVIPSTVYCQKAPQSVELIGIVNVQLDDADPGLFGSPNIPLMPFGAPGTCPFGQEPDITTCTC</sequence>
<proteinExistence type="predicted"/>
<evidence type="ECO:0000313" key="1">
    <source>
        <dbReference type="EMBL" id="KAF9469439.1"/>
    </source>
</evidence>
<protein>
    <submittedName>
        <fullName evidence="1">Uncharacterized protein</fullName>
    </submittedName>
</protein>
<accession>A0A9P5YIW2</accession>
<feature type="non-terminal residue" evidence="1">
    <location>
        <position position="1"/>
    </location>
</feature>
<organism evidence="1 2">
    <name type="scientific">Collybia nuda</name>
    <dbReference type="NCBI Taxonomy" id="64659"/>
    <lineage>
        <taxon>Eukaryota</taxon>
        <taxon>Fungi</taxon>
        <taxon>Dikarya</taxon>
        <taxon>Basidiomycota</taxon>
        <taxon>Agaricomycotina</taxon>
        <taxon>Agaricomycetes</taxon>
        <taxon>Agaricomycetidae</taxon>
        <taxon>Agaricales</taxon>
        <taxon>Tricholomatineae</taxon>
        <taxon>Clitocybaceae</taxon>
        <taxon>Collybia</taxon>
    </lineage>
</organism>
<evidence type="ECO:0000313" key="2">
    <source>
        <dbReference type="Proteomes" id="UP000807353"/>
    </source>
</evidence>
<dbReference type="OrthoDB" id="2797250at2759"/>